<proteinExistence type="predicted"/>
<dbReference type="AlphaFoldDB" id="A0AAX6MKR7"/>
<organism evidence="3 4">
    <name type="scientific">Daldinia eschscholtzii</name>
    <dbReference type="NCBI Taxonomy" id="292717"/>
    <lineage>
        <taxon>Eukaryota</taxon>
        <taxon>Fungi</taxon>
        <taxon>Dikarya</taxon>
        <taxon>Ascomycota</taxon>
        <taxon>Pezizomycotina</taxon>
        <taxon>Sordariomycetes</taxon>
        <taxon>Xylariomycetidae</taxon>
        <taxon>Xylariales</taxon>
        <taxon>Hypoxylaceae</taxon>
        <taxon>Daldinia</taxon>
    </lineage>
</organism>
<dbReference type="Proteomes" id="UP001369815">
    <property type="component" value="Unassembled WGS sequence"/>
</dbReference>
<dbReference type="EMBL" id="JBANMG010000005">
    <property type="protein sequence ID" value="KAK6952772.1"/>
    <property type="molecule type" value="Genomic_DNA"/>
</dbReference>
<sequence>MSANTGIRLTHKSLPELIIPLGSRRVEPEEITASRVKEFLRHCDKNKKAPITRLPDIAHIPPPGTLDTSIVGKGGNKKGIKPLNLPSIREELEDPNTLAFTDCESDRLDYLQAELAKVKELHKDLYLETHVDPNNREVMGKCREARKRREELNNEISGIYRRREIRRQFRRDANHPKGVANWSEKGAHRRTEYNMSVRFFEVRARQLATQGDAETRQPTLPDDASGKFSFDSCSDGISVSSHTAATATNVNGTCRKFSLELGPDGLSVPRAVAPPVLSRNGPYEKLTRAPFSLSGRDGLTDDAWSVHSLDVPRPQTSLRRRGALRRSRTTMSHMGGTEGPYSHMFPDGYTSFPFPEPYPAHSPAAEGLRNAWLGLQQPNRINGSPLARPSSPNDSVNSE</sequence>
<feature type="compositionally biased region" description="Basic residues" evidence="2">
    <location>
        <begin position="318"/>
        <end position="328"/>
    </location>
</feature>
<gene>
    <name evidence="3" type="ORF">Daesc_005066</name>
</gene>
<comment type="caution">
    <text evidence="3">The sequence shown here is derived from an EMBL/GenBank/DDBJ whole genome shotgun (WGS) entry which is preliminary data.</text>
</comment>
<evidence type="ECO:0000256" key="1">
    <source>
        <dbReference type="SAM" id="Coils"/>
    </source>
</evidence>
<protein>
    <submittedName>
        <fullName evidence="3">Uncharacterized protein</fullName>
    </submittedName>
</protein>
<feature type="region of interest" description="Disordered" evidence="2">
    <location>
        <begin position="375"/>
        <end position="399"/>
    </location>
</feature>
<feature type="coiled-coil region" evidence="1">
    <location>
        <begin position="135"/>
        <end position="162"/>
    </location>
</feature>
<accession>A0AAX6MKR7</accession>
<name>A0AAX6MKR7_9PEZI</name>
<feature type="region of interest" description="Disordered" evidence="2">
    <location>
        <begin position="317"/>
        <end position="339"/>
    </location>
</feature>
<feature type="compositionally biased region" description="Polar residues" evidence="2">
    <location>
        <begin position="390"/>
        <end position="399"/>
    </location>
</feature>
<evidence type="ECO:0000313" key="3">
    <source>
        <dbReference type="EMBL" id="KAK6952772.1"/>
    </source>
</evidence>
<keyword evidence="4" id="KW-1185">Reference proteome</keyword>
<evidence type="ECO:0000313" key="4">
    <source>
        <dbReference type="Proteomes" id="UP001369815"/>
    </source>
</evidence>
<keyword evidence="1" id="KW-0175">Coiled coil</keyword>
<evidence type="ECO:0000256" key="2">
    <source>
        <dbReference type="SAM" id="MobiDB-lite"/>
    </source>
</evidence>
<reference evidence="3 4" key="1">
    <citation type="journal article" date="2024" name="Front Chem Biol">
        <title>Unveiling the potential of Daldinia eschscholtzii MFLUCC 19-0629 through bioactivity and bioinformatics studies for enhanced sustainable agriculture production.</title>
        <authorList>
            <person name="Brooks S."/>
            <person name="Weaver J.A."/>
            <person name="Klomchit A."/>
            <person name="Alharthi S.A."/>
            <person name="Onlamun T."/>
            <person name="Nurani R."/>
            <person name="Vong T.K."/>
            <person name="Alberti F."/>
            <person name="Greco C."/>
        </authorList>
    </citation>
    <scope>NUCLEOTIDE SEQUENCE [LARGE SCALE GENOMIC DNA]</scope>
    <source>
        <strain evidence="3">MFLUCC 19-0629</strain>
    </source>
</reference>